<accession>A0A017TDL4</accession>
<dbReference type="Gene3D" id="3.90.1580.10">
    <property type="entry name" value="paralog of FGE (formylglycine-generating enzyme)"/>
    <property type="match status" value="1"/>
</dbReference>
<keyword evidence="3" id="KW-0131">Cell cycle</keyword>
<name>A0A017TDL4_9BACT</name>
<feature type="domain" description="Sulfatase-modifying factor enzyme-like" evidence="2">
    <location>
        <begin position="135"/>
        <end position="283"/>
    </location>
</feature>
<feature type="chain" id="PRO_5001496544" evidence="1">
    <location>
        <begin position="23"/>
        <end position="309"/>
    </location>
</feature>
<reference evidence="3 4" key="1">
    <citation type="submission" date="2013-05" db="EMBL/GenBank/DDBJ databases">
        <title>Genome assembly of Chondromyces apiculatus DSM 436.</title>
        <authorList>
            <person name="Sharma G."/>
            <person name="Khatri I."/>
            <person name="Kaur C."/>
            <person name="Mayilraj S."/>
            <person name="Subramanian S."/>
        </authorList>
    </citation>
    <scope>NUCLEOTIDE SEQUENCE [LARGE SCALE GENOMIC DNA]</scope>
    <source>
        <strain evidence="3 4">DSM 436</strain>
    </source>
</reference>
<keyword evidence="3" id="KW-0132">Cell division</keyword>
<proteinExistence type="predicted"/>
<dbReference type="Pfam" id="PF03781">
    <property type="entry name" value="FGE-sulfatase"/>
    <property type="match status" value="1"/>
</dbReference>
<dbReference type="Proteomes" id="UP000019678">
    <property type="component" value="Unassembled WGS sequence"/>
</dbReference>
<sequence>MLACVSLAATLGALSFGTAGCAAGPASPVWPTDPAAGRHAPTAPARLIAEPSPKAKVAWLPDKSLAPIQTTLEPPLQGDALILATTARCPAEMALIEGQVCIDRWEASLVERTPYGERAWSPFLSVEGNERRVRAVSQPGVIPQGYISGQQAALACTASGKRLCAPSEWEQACRGPSRATFPYGERRRYGACNDDGRAVHPVSEIGALLDIQHDDLWRSAMNNPLINQLQSSLLPTGERASCTNAYEVFDMVGNLHEWVDDAAGTFRGGYYMDTERNGDGCSYATRAHDFSYHDYSTGFRCCMDPERVE</sequence>
<gene>
    <name evidence="3" type="ORF">CAP_1816</name>
</gene>
<keyword evidence="4" id="KW-1185">Reference proteome</keyword>
<dbReference type="STRING" id="1192034.CAP_1816"/>
<dbReference type="InterPro" id="IPR042095">
    <property type="entry name" value="SUMF_sf"/>
</dbReference>
<comment type="caution">
    <text evidence="3">The sequence shown here is derived from an EMBL/GenBank/DDBJ whole genome shotgun (WGS) entry which is preliminary data.</text>
</comment>
<organism evidence="3 4">
    <name type="scientific">Chondromyces apiculatus DSM 436</name>
    <dbReference type="NCBI Taxonomy" id="1192034"/>
    <lineage>
        <taxon>Bacteria</taxon>
        <taxon>Pseudomonadati</taxon>
        <taxon>Myxococcota</taxon>
        <taxon>Polyangia</taxon>
        <taxon>Polyangiales</taxon>
        <taxon>Polyangiaceae</taxon>
        <taxon>Chondromyces</taxon>
    </lineage>
</organism>
<evidence type="ECO:0000313" key="4">
    <source>
        <dbReference type="Proteomes" id="UP000019678"/>
    </source>
</evidence>
<dbReference type="GO" id="GO:0051301">
    <property type="term" value="P:cell division"/>
    <property type="evidence" value="ECO:0007669"/>
    <property type="project" value="UniProtKB-KW"/>
</dbReference>
<dbReference type="EMBL" id="ASRX01000015">
    <property type="protein sequence ID" value="EYF06686.1"/>
    <property type="molecule type" value="Genomic_DNA"/>
</dbReference>
<evidence type="ECO:0000313" key="3">
    <source>
        <dbReference type="EMBL" id="EYF06686.1"/>
    </source>
</evidence>
<dbReference type="SUPFAM" id="SSF56436">
    <property type="entry name" value="C-type lectin-like"/>
    <property type="match status" value="1"/>
</dbReference>
<dbReference type="InterPro" id="IPR005532">
    <property type="entry name" value="SUMF_dom"/>
</dbReference>
<evidence type="ECO:0000256" key="1">
    <source>
        <dbReference type="SAM" id="SignalP"/>
    </source>
</evidence>
<dbReference type="AlphaFoldDB" id="A0A017TDL4"/>
<dbReference type="InterPro" id="IPR016187">
    <property type="entry name" value="CTDL_fold"/>
</dbReference>
<dbReference type="eggNOG" id="COG1262">
    <property type="taxonomic scope" value="Bacteria"/>
</dbReference>
<feature type="signal peptide" evidence="1">
    <location>
        <begin position="1"/>
        <end position="22"/>
    </location>
</feature>
<keyword evidence="1" id="KW-0732">Signal</keyword>
<evidence type="ECO:0000259" key="2">
    <source>
        <dbReference type="Pfam" id="PF03781"/>
    </source>
</evidence>
<protein>
    <submittedName>
        <fullName evidence="3">Cell division protein FtsK</fullName>
    </submittedName>
</protein>